<dbReference type="AlphaFoldDB" id="A0A7C0U3P0"/>
<dbReference type="GO" id="GO:0051301">
    <property type="term" value="P:cell division"/>
    <property type="evidence" value="ECO:0007669"/>
    <property type="project" value="TreeGrafter"/>
</dbReference>
<accession>A0A7C0U3P0</accession>
<dbReference type="EMBL" id="DRBS01000349">
    <property type="protein sequence ID" value="HDD45056.1"/>
    <property type="molecule type" value="Genomic_DNA"/>
</dbReference>
<dbReference type="GO" id="GO:0005525">
    <property type="term" value="F:GTP binding"/>
    <property type="evidence" value="ECO:0007669"/>
    <property type="project" value="UniProtKB-KW"/>
</dbReference>
<name>A0A7C0U3P0_DESA2</name>
<gene>
    <name evidence="4" type="ORF">ENG63_09410</name>
</gene>
<dbReference type="GO" id="GO:0005737">
    <property type="term" value="C:cytoplasm"/>
    <property type="evidence" value="ECO:0007669"/>
    <property type="project" value="TreeGrafter"/>
</dbReference>
<dbReference type="GO" id="GO:0032153">
    <property type="term" value="C:cell division site"/>
    <property type="evidence" value="ECO:0007669"/>
    <property type="project" value="TreeGrafter"/>
</dbReference>
<evidence type="ECO:0000256" key="2">
    <source>
        <dbReference type="ARBA" id="ARBA00023134"/>
    </source>
</evidence>
<dbReference type="SUPFAM" id="SSF52490">
    <property type="entry name" value="Tubulin nucleotide-binding domain-like"/>
    <property type="match status" value="1"/>
</dbReference>
<dbReference type="InterPro" id="IPR045061">
    <property type="entry name" value="FtsZ/CetZ"/>
</dbReference>
<dbReference type="SMART" id="SM00864">
    <property type="entry name" value="Tubulin"/>
    <property type="match status" value="1"/>
</dbReference>
<protein>
    <recommendedName>
        <fullName evidence="3">Tubulin/FtsZ GTPase domain-containing protein</fullName>
    </recommendedName>
</protein>
<dbReference type="Pfam" id="PF00091">
    <property type="entry name" value="Tubulin"/>
    <property type="match status" value="1"/>
</dbReference>
<evidence type="ECO:0000259" key="3">
    <source>
        <dbReference type="SMART" id="SM00864"/>
    </source>
</evidence>
<dbReference type="SUPFAM" id="SSF55307">
    <property type="entry name" value="Tubulin C-terminal domain-like"/>
    <property type="match status" value="1"/>
</dbReference>
<sequence>GINDIEYIAISSDPRILDYYDVIQNKKKIKDALAGSECVFIIAGMGGKTGTEVAPIVTQISKELDALTIGIVITPFIFEGKKRLIMAEKGIEKLKKTADAVILIPNQAILKLIPSSATLAEAFKKSDKVCYLVVKAFRDLFLDKTTCMDLQSIKKVYFPVGITRVGIGYSEKGSLKDAIKMALNSPLFEKASLKKAKNIFCTIYFSGEETLSGFREAIEMLSKKFHKDTKILWRGVMEPEELPKAIIFAGGYS</sequence>
<dbReference type="InterPro" id="IPR008280">
    <property type="entry name" value="Tub_FtsZ_C"/>
</dbReference>
<dbReference type="PANTHER" id="PTHR30314:SF3">
    <property type="entry name" value="MITOCHONDRIAL DIVISION PROTEIN FSZA"/>
    <property type="match status" value="1"/>
</dbReference>
<dbReference type="Gene3D" id="3.40.50.1440">
    <property type="entry name" value="Tubulin/FtsZ, GTPase domain"/>
    <property type="match status" value="1"/>
</dbReference>
<evidence type="ECO:0000256" key="1">
    <source>
        <dbReference type="ARBA" id="ARBA00022741"/>
    </source>
</evidence>
<feature type="non-terminal residue" evidence="4">
    <location>
        <position position="1"/>
    </location>
</feature>
<proteinExistence type="predicted"/>
<dbReference type="InterPro" id="IPR003008">
    <property type="entry name" value="Tubulin_FtsZ_GTPase"/>
</dbReference>
<dbReference type="PANTHER" id="PTHR30314">
    <property type="entry name" value="CELL DIVISION PROTEIN FTSZ-RELATED"/>
    <property type="match status" value="1"/>
</dbReference>
<organism evidence="4">
    <name type="scientific">Desulfofervidus auxilii</name>
    <dbReference type="NCBI Taxonomy" id="1621989"/>
    <lineage>
        <taxon>Bacteria</taxon>
        <taxon>Pseudomonadati</taxon>
        <taxon>Thermodesulfobacteriota</taxon>
        <taxon>Candidatus Desulfofervidia</taxon>
        <taxon>Candidatus Desulfofervidales</taxon>
        <taxon>Candidatus Desulfofervidaceae</taxon>
        <taxon>Candidatus Desulfofervidus</taxon>
    </lineage>
</organism>
<dbReference type="Proteomes" id="UP000886289">
    <property type="component" value="Unassembled WGS sequence"/>
</dbReference>
<dbReference type="PRINTS" id="PR00423">
    <property type="entry name" value="CELLDVISFTSZ"/>
</dbReference>
<keyword evidence="1" id="KW-0547">Nucleotide-binding</keyword>
<keyword evidence="2" id="KW-0342">GTP-binding</keyword>
<dbReference type="InterPro" id="IPR036525">
    <property type="entry name" value="Tubulin/FtsZ_GTPase_sf"/>
</dbReference>
<feature type="domain" description="Tubulin/FtsZ GTPase" evidence="3">
    <location>
        <begin position="1"/>
        <end position="145"/>
    </location>
</feature>
<evidence type="ECO:0000313" key="4">
    <source>
        <dbReference type="EMBL" id="HDD45056.1"/>
    </source>
</evidence>
<reference evidence="4" key="1">
    <citation type="journal article" date="2020" name="mSystems">
        <title>Genome- and Community-Level Interaction Insights into Carbon Utilization and Element Cycling Functions of Hydrothermarchaeota in Hydrothermal Sediment.</title>
        <authorList>
            <person name="Zhou Z."/>
            <person name="Liu Y."/>
            <person name="Xu W."/>
            <person name="Pan J."/>
            <person name="Luo Z.H."/>
            <person name="Li M."/>
        </authorList>
    </citation>
    <scope>NUCLEOTIDE SEQUENCE [LARGE SCALE GENOMIC DNA]</scope>
    <source>
        <strain evidence="4">HyVt-233</strain>
    </source>
</reference>
<dbReference type="GO" id="GO:0003924">
    <property type="term" value="F:GTPase activity"/>
    <property type="evidence" value="ECO:0007669"/>
    <property type="project" value="InterPro"/>
</dbReference>
<comment type="caution">
    <text evidence="4">The sequence shown here is derived from an EMBL/GenBank/DDBJ whole genome shotgun (WGS) entry which is preliminary data.</text>
</comment>